<proteinExistence type="predicted"/>
<evidence type="ECO:0000313" key="2">
    <source>
        <dbReference type="EMBL" id="KKK71617.1"/>
    </source>
</evidence>
<name>A0A0F8XRC4_9ZZZZ</name>
<sequence length="32" mass="3884">MKFEERPLTKKQMESIRKRANKFDGGSHWGYK</sequence>
<organism evidence="2">
    <name type="scientific">marine sediment metagenome</name>
    <dbReference type="NCBI Taxonomy" id="412755"/>
    <lineage>
        <taxon>unclassified sequences</taxon>
        <taxon>metagenomes</taxon>
        <taxon>ecological metagenomes</taxon>
    </lineage>
</organism>
<dbReference type="EMBL" id="LAZR01057653">
    <property type="protein sequence ID" value="KKK71617.1"/>
    <property type="molecule type" value="Genomic_DNA"/>
</dbReference>
<comment type="caution">
    <text evidence="2">The sequence shown here is derived from an EMBL/GenBank/DDBJ whole genome shotgun (WGS) entry which is preliminary data.</text>
</comment>
<feature type="region of interest" description="Disordered" evidence="1">
    <location>
        <begin position="1"/>
        <end position="32"/>
    </location>
</feature>
<feature type="compositionally biased region" description="Basic and acidic residues" evidence="1">
    <location>
        <begin position="1"/>
        <end position="17"/>
    </location>
</feature>
<dbReference type="AlphaFoldDB" id="A0A0F8XRC4"/>
<reference evidence="2" key="1">
    <citation type="journal article" date="2015" name="Nature">
        <title>Complex archaea that bridge the gap between prokaryotes and eukaryotes.</title>
        <authorList>
            <person name="Spang A."/>
            <person name="Saw J.H."/>
            <person name="Jorgensen S.L."/>
            <person name="Zaremba-Niedzwiedzka K."/>
            <person name="Martijn J."/>
            <person name="Lind A.E."/>
            <person name="van Eijk R."/>
            <person name="Schleper C."/>
            <person name="Guy L."/>
            <person name="Ettema T.J."/>
        </authorList>
    </citation>
    <scope>NUCLEOTIDE SEQUENCE</scope>
</reference>
<accession>A0A0F8XRC4</accession>
<feature type="non-terminal residue" evidence="2">
    <location>
        <position position="32"/>
    </location>
</feature>
<gene>
    <name evidence="2" type="ORF">LCGC14_2912160</name>
</gene>
<evidence type="ECO:0000256" key="1">
    <source>
        <dbReference type="SAM" id="MobiDB-lite"/>
    </source>
</evidence>
<protein>
    <submittedName>
        <fullName evidence="2">Uncharacterized protein</fullName>
    </submittedName>
</protein>